<name>A0A0R1WEK3_9LACO</name>
<dbReference type="GO" id="GO:0005576">
    <property type="term" value="C:extracellular region"/>
    <property type="evidence" value="ECO:0007669"/>
    <property type="project" value="TreeGrafter"/>
</dbReference>
<dbReference type="PANTHER" id="PTHR30582">
    <property type="entry name" value="L,D-TRANSPEPTIDASE"/>
    <property type="match status" value="1"/>
</dbReference>
<dbReference type="Gene3D" id="2.40.440.10">
    <property type="entry name" value="L,D-transpeptidase catalytic domain-like"/>
    <property type="match status" value="1"/>
</dbReference>
<evidence type="ECO:0000256" key="3">
    <source>
        <dbReference type="ARBA" id="ARBA00022960"/>
    </source>
</evidence>
<dbReference type="SUPFAM" id="SSF141523">
    <property type="entry name" value="L,D-transpeptidase catalytic domain-like"/>
    <property type="match status" value="1"/>
</dbReference>
<keyword evidence="2" id="KW-0808">Transferase</keyword>
<comment type="pathway">
    <text evidence="1 6">Cell wall biogenesis; peptidoglycan biosynthesis.</text>
</comment>
<dbReference type="CDD" id="cd16913">
    <property type="entry name" value="YkuD_like"/>
    <property type="match status" value="1"/>
</dbReference>
<dbReference type="AlphaFoldDB" id="A0A0R1WEK3"/>
<evidence type="ECO:0000256" key="7">
    <source>
        <dbReference type="SAM" id="MobiDB-lite"/>
    </source>
</evidence>
<feature type="domain" description="L,D-TPase catalytic" evidence="8">
    <location>
        <begin position="88"/>
        <end position="221"/>
    </location>
</feature>
<reference evidence="9 10" key="1">
    <citation type="journal article" date="2015" name="Genome Announc.">
        <title>Expanding the biotechnology potential of lactobacilli through comparative genomics of 213 strains and associated genera.</title>
        <authorList>
            <person name="Sun Z."/>
            <person name="Harris H.M."/>
            <person name="McCann A."/>
            <person name="Guo C."/>
            <person name="Argimon S."/>
            <person name="Zhang W."/>
            <person name="Yang X."/>
            <person name="Jeffery I.B."/>
            <person name="Cooney J.C."/>
            <person name="Kagawa T.F."/>
            <person name="Liu W."/>
            <person name="Song Y."/>
            <person name="Salvetti E."/>
            <person name="Wrobel A."/>
            <person name="Rasinkangas P."/>
            <person name="Parkhill J."/>
            <person name="Rea M.C."/>
            <person name="O'Sullivan O."/>
            <person name="Ritari J."/>
            <person name="Douillard F.P."/>
            <person name="Paul Ross R."/>
            <person name="Yang R."/>
            <person name="Briner A.E."/>
            <person name="Felis G.E."/>
            <person name="de Vos W.M."/>
            <person name="Barrangou R."/>
            <person name="Klaenhammer T.R."/>
            <person name="Caufield P.W."/>
            <person name="Cui Y."/>
            <person name="Zhang H."/>
            <person name="O'Toole P.W."/>
        </authorList>
    </citation>
    <scope>NUCLEOTIDE SEQUENCE [LARGE SCALE GENOMIC DNA]</scope>
    <source>
        <strain evidence="9 10">DSM 4864</strain>
    </source>
</reference>
<feature type="active site" description="Nucleophile" evidence="6">
    <location>
        <position position="197"/>
    </location>
</feature>
<dbReference type="InterPro" id="IPR005490">
    <property type="entry name" value="LD_TPept_cat_dom"/>
</dbReference>
<dbReference type="RefSeq" id="WP_056984375.1">
    <property type="nucleotide sequence ID" value="NZ_AZGE01000006.1"/>
</dbReference>
<evidence type="ECO:0000256" key="5">
    <source>
        <dbReference type="ARBA" id="ARBA00023316"/>
    </source>
</evidence>
<feature type="active site" description="Proton donor/acceptor" evidence="6">
    <location>
        <position position="170"/>
    </location>
</feature>
<organism evidence="9 10">
    <name type="scientific">Limosilactobacillus oris DSM 4864</name>
    <dbReference type="NCBI Taxonomy" id="1423779"/>
    <lineage>
        <taxon>Bacteria</taxon>
        <taxon>Bacillati</taxon>
        <taxon>Bacillota</taxon>
        <taxon>Bacilli</taxon>
        <taxon>Lactobacillales</taxon>
        <taxon>Lactobacillaceae</taxon>
        <taxon>Limosilactobacillus</taxon>
    </lineage>
</organism>
<evidence type="ECO:0000313" key="9">
    <source>
        <dbReference type="EMBL" id="KRM16029.1"/>
    </source>
</evidence>
<dbReference type="GO" id="GO:0018104">
    <property type="term" value="P:peptidoglycan-protein cross-linking"/>
    <property type="evidence" value="ECO:0007669"/>
    <property type="project" value="TreeGrafter"/>
</dbReference>
<dbReference type="GO" id="GO:0008360">
    <property type="term" value="P:regulation of cell shape"/>
    <property type="evidence" value="ECO:0007669"/>
    <property type="project" value="UniProtKB-UniRule"/>
</dbReference>
<evidence type="ECO:0000256" key="4">
    <source>
        <dbReference type="ARBA" id="ARBA00022984"/>
    </source>
</evidence>
<dbReference type="Pfam" id="PF03734">
    <property type="entry name" value="YkuD"/>
    <property type="match status" value="1"/>
</dbReference>
<dbReference type="PATRIC" id="fig|1423779.3.peg.1769"/>
<dbReference type="PANTHER" id="PTHR30582:SF2">
    <property type="entry name" value="L,D-TRANSPEPTIDASE YCIB-RELATED"/>
    <property type="match status" value="1"/>
</dbReference>
<evidence type="ECO:0000313" key="10">
    <source>
        <dbReference type="Proteomes" id="UP000050973"/>
    </source>
</evidence>
<dbReference type="UniPathway" id="UPA00219"/>
<feature type="region of interest" description="Disordered" evidence="7">
    <location>
        <begin position="26"/>
        <end position="64"/>
    </location>
</feature>
<keyword evidence="3 6" id="KW-0133">Cell shape</keyword>
<dbReference type="InterPro" id="IPR038063">
    <property type="entry name" value="Transpep_catalytic_dom"/>
</dbReference>
<gene>
    <name evidence="9" type="ORF">FC49_GL001710</name>
</gene>
<dbReference type="InterPro" id="IPR050979">
    <property type="entry name" value="LD-transpeptidase"/>
</dbReference>
<keyword evidence="4 6" id="KW-0573">Peptidoglycan synthesis</keyword>
<protein>
    <submittedName>
        <fullName evidence="9">ErfK YbiS YcfS YnhG</fullName>
    </submittedName>
</protein>
<sequence>MKLVVKNRIYAGVCLFVATIGMGPELRNNRQKPSKAARQTQVASNSHRESHPKHGHTTAQPSRMRVPIDWHKSSETVPYPDLATTKDFWVKVSLKKNRTYLYDGKKLLYTMYSTGGMYKRNPQTGEIESMTPTGTYYAQAERGDSFFNSSLNEGANYYVSWLDHGTYLFHSVPTVAGGAYNVKEADKLGKSTGSHGCIRLSIPDAQWMSTHLPVGTKIVIVN</sequence>
<evidence type="ECO:0000256" key="6">
    <source>
        <dbReference type="PROSITE-ProRule" id="PRU01373"/>
    </source>
</evidence>
<dbReference type="GO" id="GO:0071555">
    <property type="term" value="P:cell wall organization"/>
    <property type="evidence" value="ECO:0007669"/>
    <property type="project" value="UniProtKB-UniRule"/>
</dbReference>
<proteinExistence type="predicted"/>
<evidence type="ECO:0000259" key="8">
    <source>
        <dbReference type="PROSITE" id="PS52029"/>
    </source>
</evidence>
<dbReference type="GO" id="GO:0016740">
    <property type="term" value="F:transferase activity"/>
    <property type="evidence" value="ECO:0007669"/>
    <property type="project" value="UniProtKB-KW"/>
</dbReference>
<dbReference type="EMBL" id="AZGE01000006">
    <property type="protein sequence ID" value="KRM16029.1"/>
    <property type="molecule type" value="Genomic_DNA"/>
</dbReference>
<keyword evidence="5 6" id="KW-0961">Cell wall biogenesis/degradation</keyword>
<accession>A0A0R1WEK3</accession>
<evidence type="ECO:0000256" key="2">
    <source>
        <dbReference type="ARBA" id="ARBA00022679"/>
    </source>
</evidence>
<dbReference type="GO" id="GO:0071972">
    <property type="term" value="F:peptidoglycan L,D-transpeptidase activity"/>
    <property type="evidence" value="ECO:0007669"/>
    <property type="project" value="TreeGrafter"/>
</dbReference>
<dbReference type="PROSITE" id="PS52029">
    <property type="entry name" value="LD_TPASE"/>
    <property type="match status" value="1"/>
</dbReference>
<comment type="caution">
    <text evidence="9">The sequence shown here is derived from an EMBL/GenBank/DDBJ whole genome shotgun (WGS) entry which is preliminary data.</text>
</comment>
<dbReference type="Proteomes" id="UP000050973">
    <property type="component" value="Unassembled WGS sequence"/>
</dbReference>
<evidence type="ECO:0000256" key="1">
    <source>
        <dbReference type="ARBA" id="ARBA00004752"/>
    </source>
</evidence>